<sequence length="254" mass="29221">MKLISLNTWGGRAGKEKLLVFFENNKDVDIFCLQEIWSAPYEHLEGQAVGGLELNHSNIMVYGMQDISAVLDRHTSYFRPHHLDNYGLMMLVKKSLSVVEEGDIFVYKERGHVPQGDVGFHARNVEYITFETPRGNRTVMNFHGMWNGKGKGDSEDRLLQSDNIIRFMQTIQNPYIICGDFNLLPDTKSIEKLEEFGLRNLIKEYGITSTRTSHYTKPEKFADYAFVSKGIEVKDFKVLPDEVSDHAPLYLEFE</sequence>
<dbReference type="GO" id="GO:0003824">
    <property type="term" value="F:catalytic activity"/>
    <property type="evidence" value="ECO:0007669"/>
    <property type="project" value="InterPro"/>
</dbReference>
<evidence type="ECO:0000259" key="1">
    <source>
        <dbReference type="Pfam" id="PF03372"/>
    </source>
</evidence>
<dbReference type="STRING" id="1802114.A2719_03555"/>
<proteinExistence type="predicted"/>
<dbReference type="Pfam" id="PF03372">
    <property type="entry name" value="Exo_endo_phos"/>
    <property type="match status" value="1"/>
</dbReference>
<dbReference type="AlphaFoldDB" id="A0A1G2G119"/>
<feature type="domain" description="Endonuclease/exonuclease/phosphatase" evidence="1">
    <location>
        <begin position="5"/>
        <end position="246"/>
    </location>
</feature>
<reference evidence="2 3" key="1">
    <citation type="journal article" date="2016" name="Nat. Commun.">
        <title>Thousands of microbial genomes shed light on interconnected biogeochemical processes in an aquifer system.</title>
        <authorList>
            <person name="Anantharaman K."/>
            <person name="Brown C.T."/>
            <person name="Hug L.A."/>
            <person name="Sharon I."/>
            <person name="Castelle C.J."/>
            <person name="Probst A.J."/>
            <person name="Thomas B.C."/>
            <person name="Singh A."/>
            <person name="Wilkins M.J."/>
            <person name="Karaoz U."/>
            <person name="Brodie E.L."/>
            <person name="Williams K.H."/>
            <person name="Hubbard S.S."/>
            <person name="Banfield J.F."/>
        </authorList>
    </citation>
    <scope>NUCLEOTIDE SEQUENCE [LARGE SCALE GENOMIC DNA]</scope>
</reference>
<dbReference type="SUPFAM" id="SSF56219">
    <property type="entry name" value="DNase I-like"/>
    <property type="match status" value="1"/>
</dbReference>
<protein>
    <recommendedName>
        <fullName evidence="1">Endonuclease/exonuclease/phosphatase domain-containing protein</fullName>
    </recommendedName>
</protein>
<accession>A0A1G2G119</accession>
<dbReference type="Proteomes" id="UP000177480">
    <property type="component" value="Unassembled WGS sequence"/>
</dbReference>
<dbReference type="InterPro" id="IPR036691">
    <property type="entry name" value="Endo/exonu/phosph_ase_sf"/>
</dbReference>
<organism evidence="2 3">
    <name type="scientific">Candidatus Ryanbacteria bacterium RIFCSPHIGHO2_01_FULL_45_22</name>
    <dbReference type="NCBI Taxonomy" id="1802114"/>
    <lineage>
        <taxon>Bacteria</taxon>
        <taxon>Candidatus Ryaniibacteriota</taxon>
    </lineage>
</organism>
<gene>
    <name evidence="2" type="ORF">A2719_03555</name>
</gene>
<evidence type="ECO:0000313" key="3">
    <source>
        <dbReference type="Proteomes" id="UP000177480"/>
    </source>
</evidence>
<evidence type="ECO:0000313" key="2">
    <source>
        <dbReference type="EMBL" id="OGZ44009.1"/>
    </source>
</evidence>
<comment type="caution">
    <text evidence="2">The sequence shown here is derived from an EMBL/GenBank/DDBJ whole genome shotgun (WGS) entry which is preliminary data.</text>
</comment>
<dbReference type="EMBL" id="MHNK01000010">
    <property type="protein sequence ID" value="OGZ44009.1"/>
    <property type="molecule type" value="Genomic_DNA"/>
</dbReference>
<name>A0A1G2G119_9BACT</name>
<dbReference type="InterPro" id="IPR005135">
    <property type="entry name" value="Endo/exonuclease/phosphatase"/>
</dbReference>
<dbReference type="Gene3D" id="3.60.10.10">
    <property type="entry name" value="Endonuclease/exonuclease/phosphatase"/>
    <property type="match status" value="1"/>
</dbReference>